<keyword evidence="2" id="KW-1185">Reference proteome</keyword>
<sequence>MTKYIEKDFPIGIFSQLAERESWRKEIYRPPYYIHKWWAKRLGSVFRGIILAACENEDADILKDYYSKNCFSDVTVFDSFMGSGVTVGEAAKLGCMVMGQDINPVSAIIVQASLEKYEIAGVDKTFKTIERNIKKKIRSFYKTRSENGNIADVLYYFWVKTLNCPNCGKETDLFKSRIFSKNAMPKKDPSARAICPQCHNINQICYDNKQTTCSVCNTTYNPQNGNVNGALVTCPHCLFKFRLTDYLKKTNEPSYHKLYAKLVLSDDGTKKYEIPNDYDFKVLDDLRSEFESLNKKIPFIPIKEGYNTNQVLKHNYKFWHQMFSPRQLISVYHLCNEIKKISDYPLKRLFSCLLSGVLEFNNMFCSFKGEGTGAVRHMFSHHILRPEMMPIEANIWGTPKSSGSFSTLYKSRILRALNYKSDPFELKLKGNKGLKVPNINIPLNCNIVESYSDFKKNGASVYISYGDSAHTDIETGSVDLVITDPPFFDNVHYSQLADFFYYWLNQMLDISEDIRTTRHKAEVQDTDSDKFSEKLRGVFLECNRVLKNEGLLIFTYHHSKPEGWISVYKAIRQAGFTCIQSFPIKAEMSVSIPIQQAKIPIHLDLILVCGKSDSSGKIVDYDTKHILRKSVKKAKGQITELNKWGINTSSGDAKVAVMGRVLCELSQMADMEKEVKVLPDLENEVSLFVSDLRKLPAQKVKYHHRSEPDQLKLFESI</sequence>
<accession>A0A975BSS4</accession>
<dbReference type="AlphaFoldDB" id="A0A975BSS4"/>
<dbReference type="RefSeq" id="WP_207678696.1">
    <property type="nucleotide sequence ID" value="NZ_CP061800.1"/>
</dbReference>
<dbReference type="REBASE" id="469403">
    <property type="entry name" value="M.Dma2077ORF65950P"/>
</dbReference>
<dbReference type="InterPro" id="IPR029063">
    <property type="entry name" value="SAM-dependent_MTases_sf"/>
</dbReference>
<gene>
    <name evidence="1" type="ORF">dnm_065950</name>
</gene>
<dbReference type="InterPro" id="IPR002052">
    <property type="entry name" value="DNA_methylase_N6_adenine_CS"/>
</dbReference>
<dbReference type="PROSITE" id="PS00092">
    <property type="entry name" value="N6_MTASE"/>
    <property type="match status" value="1"/>
</dbReference>
<name>A0A975BSS4_9BACT</name>
<dbReference type="Gene3D" id="3.40.50.150">
    <property type="entry name" value="Vaccinia Virus protein VP39"/>
    <property type="match status" value="2"/>
</dbReference>
<dbReference type="EMBL" id="CP061800">
    <property type="protein sequence ID" value="QTA90534.1"/>
    <property type="molecule type" value="Genomic_DNA"/>
</dbReference>
<reference evidence="1" key="1">
    <citation type="journal article" date="2021" name="Microb. Physiol.">
        <title>Proteogenomic Insights into the Physiology of Marine, Sulfate-Reducing, Filamentous Desulfonema limicola and Desulfonema magnum.</title>
        <authorList>
            <person name="Schnaars V."/>
            <person name="Wohlbrand L."/>
            <person name="Scheve S."/>
            <person name="Hinrichs C."/>
            <person name="Reinhardt R."/>
            <person name="Rabus R."/>
        </authorList>
    </citation>
    <scope>NUCLEOTIDE SEQUENCE</scope>
    <source>
        <strain evidence="1">4be13</strain>
    </source>
</reference>
<dbReference type="GO" id="GO:0003676">
    <property type="term" value="F:nucleic acid binding"/>
    <property type="evidence" value="ECO:0007669"/>
    <property type="project" value="InterPro"/>
</dbReference>
<dbReference type="Proteomes" id="UP000663722">
    <property type="component" value="Chromosome"/>
</dbReference>
<evidence type="ECO:0000313" key="2">
    <source>
        <dbReference type="Proteomes" id="UP000663722"/>
    </source>
</evidence>
<proteinExistence type="predicted"/>
<protein>
    <submittedName>
        <fullName evidence="1">SAM-depentend metyhlase domain-containing protein</fullName>
    </submittedName>
</protein>
<dbReference type="GO" id="GO:0032259">
    <property type="term" value="P:methylation"/>
    <property type="evidence" value="ECO:0007669"/>
    <property type="project" value="InterPro"/>
</dbReference>
<evidence type="ECO:0000313" key="1">
    <source>
        <dbReference type="EMBL" id="QTA90534.1"/>
    </source>
</evidence>
<dbReference type="KEGG" id="dmm:dnm_065950"/>
<dbReference type="SUPFAM" id="SSF53335">
    <property type="entry name" value="S-adenosyl-L-methionine-dependent methyltransferases"/>
    <property type="match status" value="2"/>
</dbReference>
<dbReference type="GO" id="GO:0008168">
    <property type="term" value="F:methyltransferase activity"/>
    <property type="evidence" value="ECO:0007669"/>
    <property type="project" value="InterPro"/>
</dbReference>
<organism evidence="1 2">
    <name type="scientific">Desulfonema magnum</name>
    <dbReference type="NCBI Taxonomy" id="45655"/>
    <lineage>
        <taxon>Bacteria</taxon>
        <taxon>Pseudomonadati</taxon>
        <taxon>Thermodesulfobacteriota</taxon>
        <taxon>Desulfobacteria</taxon>
        <taxon>Desulfobacterales</taxon>
        <taxon>Desulfococcaceae</taxon>
        <taxon>Desulfonema</taxon>
    </lineage>
</organism>